<keyword evidence="1" id="KW-1133">Transmembrane helix</keyword>
<keyword evidence="1" id="KW-0812">Transmembrane</keyword>
<protein>
    <recommendedName>
        <fullName evidence="4">GGDEF domain-containing protein</fullName>
    </recommendedName>
</protein>
<gene>
    <name evidence="2" type="ORF">QR721_10705</name>
</gene>
<keyword evidence="1" id="KW-0472">Membrane</keyword>
<feature type="transmembrane region" description="Helical" evidence="1">
    <location>
        <begin position="6"/>
        <end position="24"/>
    </location>
</feature>
<accession>A0ABY9KTF8</accession>
<organism evidence="2 3">
    <name type="scientific">Aciduricibacillus chroicocephali</name>
    <dbReference type="NCBI Taxonomy" id="3054939"/>
    <lineage>
        <taxon>Bacteria</taxon>
        <taxon>Bacillati</taxon>
        <taxon>Bacillota</taxon>
        <taxon>Bacilli</taxon>
        <taxon>Bacillales</taxon>
        <taxon>Bacillaceae</taxon>
        <taxon>Aciduricibacillus</taxon>
    </lineage>
</organism>
<evidence type="ECO:0008006" key="4">
    <source>
        <dbReference type="Google" id="ProtNLM"/>
    </source>
</evidence>
<evidence type="ECO:0000313" key="2">
    <source>
        <dbReference type="EMBL" id="WLV24103.1"/>
    </source>
</evidence>
<proteinExistence type="predicted"/>
<reference evidence="2" key="1">
    <citation type="submission" date="2023-06" db="EMBL/GenBank/DDBJ databases">
        <title>A Treasure from Seagulls: Isolation and Description of Aciduricobacillus qingdaonensis gen. nov., sp. nov., a Rare Obligately Uric Acid-utilizing Member in the Family Bacillaceae.</title>
        <authorList>
            <person name="Liu W."/>
            <person name="Wang B."/>
        </authorList>
    </citation>
    <scope>NUCLEOTIDE SEQUENCE</scope>
    <source>
        <strain evidence="2">44XB</strain>
    </source>
</reference>
<feature type="transmembrane region" description="Helical" evidence="1">
    <location>
        <begin position="84"/>
        <end position="104"/>
    </location>
</feature>
<evidence type="ECO:0000313" key="3">
    <source>
        <dbReference type="Proteomes" id="UP001180087"/>
    </source>
</evidence>
<evidence type="ECO:0000256" key="1">
    <source>
        <dbReference type="SAM" id="Phobius"/>
    </source>
</evidence>
<dbReference type="RefSeq" id="WP_348026793.1">
    <property type="nucleotide sequence ID" value="NZ_CP129113.1"/>
</dbReference>
<feature type="transmembrane region" description="Helical" evidence="1">
    <location>
        <begin position="52"/>
        <end position="72"/>
    </location>
</feature>
<dbReference type="Proteomes" id="UP001180087">
    <property type="component" value="Chromosome"/>
</dbReference>
<keyword evidence="3" id="KW-1185">Reference proteome</keyword>
<dbReference type="EMBL" id="CP129113">
    <property type="protein sequence ID" value="WLV24103.1"/>
    <property type="molecule type" value="Genomic_DNA"/>
</dbReference>
<name>A0ABY9KTF8_9BACI</name>
<sequence length="252" mass="29212">MKNQYVFGLLMLLVLLNGWLILIADLPFSKIDFILAAMSLVIMTALPGRFIFLYLAIVVLGYGGFLTGYSFWFHETGTIQTQYIYNHLLVTSFLLLYWVLIYQIKALTTENDTLALRIAKLEKIDKDTQILTPDEFLYQARFILSSTRRHSEAWLVEMDIEEISEYAQENLQEYLEAIVLDSVREQFDIVTATPGKIFFILKETHENGVEIVLDRIRQKQKEALNLVNSPYTVHWGRFTDENQLENIEGVIA</sequence>